<dbReference type="Gene3D" id="2.40.50.580">
    <property type="match status" value="1"/>
</dbReference>
<dbReference type="EMBL" id="JAOCZP010000003">
    <property type="protein sequence ID" value="MCT7375741.1"/>
    <property type="molecule type" value="Genomic_DNA"/>
</dbReference>
<dbReference type="CDD" id="cd22359">
    <property type="entry name" value="SfsA-like_bacterial"/>
    <property type="match status" value="1"/>
</dbReference>
<dbReference type="HAMAP" id="MF_00095">
    <property type="entry name" value="SfsA"/>
    <property type="match status" value="1"/>
</dbReference>
<name>A0ABT2LMC5_9HYPH</name>
<dbReference type="PANTHER" id="PTHR30545">
    <property type="entry name" value="SUGAR FERMENTATION STIMULATION PROTEIN A"/>
    <property type="match status" value="1"/>
</dbReference>
<comment type="similarity">
    <text evidence="1">Belongs to the SfsA family.</text>
</comment>
<dbReference type="Pfam" id="PF03749">
    <property type="entry name" value="SfsA"/>
    <property type="match status" value="1"/>
</dbReference>
<proteinExistence type="inferred from homology"/>
<dbReference type="Proteomes" id="UP001320831">
    <property type="component" value="Unassembled WGS sequence"/>
</dbReference>
<dbReference type="InterPro" id="IPR005224">
    <property type="entry name" value="SfsA"/>
</dbReference>
<keyword evidence="5" id="KW-1185">Reference proteome</keyword>
<dbReference type="NCBIfam" id="TIGR00230">
    <property type="entry name" value="sfsA"/>
    <property type="match status" value="1"/>
</dbReference>
<sequence>MKFPSPLIEARLVRRYKRFLADVTLTDGTALTVAVPNTGSMLGLTDPGSRILLSKSDNPKRKYAHTLEVVEADGTLVGINTGLPNRLAAEAIGAGLVSDLGTYPVIRPEQRYGERSRIDFLLEHPERPPAYVEVKNVHFMREAGLAEFPDTATARGTRHLEELAAMRAAGARAIMVYVVQRSDCHRFRLCDDLDPAYAAAFTRAHSAGVEAFVIGCRVSAEAIMPDRVMKMEACGQTC</sequence>
<evidence type="ECO:0000259" key="3">
    <source>
        <dbReference type="Pfam" id="PF17746"/>
    </source>
</evidence>
<reference evidence="4 5" key="1">
    <citation type="submission" date="2022-09" db="EMBL/GenBank/DDBJ databases">
        <title>Chelativorans salina sp. nov., a novel slightly halophilic bacterium isolated from a saline lake sediment enrichment.</title>
        <authorList>
            <person name="Gao L."/>
            <person name="Fang B.-Z."/>
            <person name="Li W.-J."/>
        </authorList>
    </citation>
    <scope>NUCLEOTIDE SEQUENCE [LARGE SCALE GENOMIC DNA]</scope>
    <source>
        <strain evidence="4 5">EGI FJ00035</strain>
    </source>
</reference>
<feature type="domain" description="SfsA N-terminal OB" evidence="3">
    <location>
        <begin position="13"/>
        <end position="79"/>
    </location>
</feature>
<gene>
    <name evidence="1 4" type="primary">sfsA</name>
    <name evidence="4" type="ORF">N5A92_11925</name>
</gene>
<organism evidence="4 5">
    <name type="scientific">Chelativorans salis</name>
    <dbReference type="NCBI Taxonomy" id="2978478"/>
    <lineage>
        <taxon>Bacteria</taxon>
        <taxon>Pseudomonadati</taxon>
        <taxon>Pseudomonadota</taxon>
        <taxon>Alphaproteobacteria</taxon>
        <taxon>Hyphomicrobiales</taxon>
        <taxon>Phyllobacteriaceae</taxon>
        <taxon>Chelativorans</taxon>
    </lineage>
</organism>
<protein>
    <recommendedName>
        <fullName evidence="1">Sugar fermentation stimulation protein homolog</fullName>
    </recommendedName>
</protein>
<feature type="domain" description="Sugar fermentation stimulation protein C-terminal" evidence="2">
    <location>
        <begin position="83"/>
        <end position="221"/>
    </location>
</feature>
<evidence type="ECO:0000313" key="4">
    <source>
        <dbReference type="EMBL" id="MCT7375741.1"/>
    </source>
</evidence>
<accession>A0ABT2LMC5</accession>
<dbReference type="Gene3D" id="3.40.1350.60">
    <property type="match status" value="1"/>
</dbReference>
<dbReference type="Pfam" id="PF17746">
    <property type="entry name" value="SfsA_N"/>
    <property type="match status" value="1"/>
</dbReference>
<evidence type="ECO:0000256" key="1">
    <source>
        <dbReference type="HAMAP-Rule" id="MF_00095"/>
    </source>
</evidence>
<dbReference type="RefSeq" id="WP_260902878.1">
    <property type="nucleotide sequence ID" value="NZ_JAOCZP010000003.1"/>
</dbReference>
<dbReference type="InterPro" id="IPR040452">
    <property type="entry name" value="SfsA_C"/>
</dbReference>
<evidence type="ECO:0000259" key="2">
    <source>
        <dbReference type="Pfam" id="PF03749"/>
    </source>
</evidence>
<comment type="caution">
    <text evidence="4">The sequence shown here is derived from an EMBL/GenBank/DDBJ whole genome shotgun (WGS) entry which is preliminary data.</text>
</comment>
<dbReference type="PANTHER" id="PTHR30545:SF2">
    <property type="entry name" value="SUGAR FERMENTATION STIMULATION PROTEIN A"/>
    <property type="match status" value="1"/>
</dbReference>
<evidence type="ECO:0000313" key="5">
    <source>
        <dbReference type="Proteomes" id="UP001320831"/>
    </source>
</evidence>
<dbReference type="InterPro" id="IPR041465">
    <property type="entry name" value="SfsA_N"/>
</dbReference>